<feature type="compositionally biased region" description="Polar residues" evidence="11">
    <location>
        <begin position="22"/>
        <end position="36"/>
    </location>
</feature>
<keyword evidence="4" id="KW-0808">Transferase</keyword>
<evidence type="ECO:0000256" key="9">
    <source>
        <dbReference type="ARBA" id="ARBA00048679"/>
    </source>
</evidence>
<keyword evidence="15" id="KW-1185">Reference proteome</keyword>
<evidence type="ECO:0000256" key="2">
    <source>
        <dbReference type="ARBA" id="ARBA00022527"/>
    </source>
</evidence>
<evidence type="ECO:0000256" key="1">
    <source>
        <dbReference type="ARBA" id="ARBA00012513"/>
    </source>
</evidence>
<gene>
    <name evidence="14" type="ORF">LAFE_0B01222G</name>
</gene>
<dbReference type="STRING" id="4955.A0A1G4M7L2"/>
<evidence type="ECO:0000256" key="11">
    <source>
        <dbReference type="SAM" id="MobiDB-lite"/>
    </source>
</evidence>
<evidence type="ECO:0000313" key="14">
    <source>
        <dbReference type="EMBL" id="SCV99729.1"/>
    </source>
</evidence>
<feature type="region of interest" description="Disordered" evidence="11">
    <location>
        <begin position="479"/>
        <end position="500"/>
    </location>
</feature>
<dbReference type="Proteomes" id="UP000190831">
    <property type="component" value="Chromosome B"/>
</dbReference>
<dbReference type="InterPro" id="IPR000961">
    <property type="entry name" value="AGC-kinase_C"/>
</dbReference>
<keyword evidence="5" id="KW-0547">Nucleotide-binding</keyword>
<sequence length="1538" mass="169020">MDCSTPQFVISSDHEDQKSDISVDSTASKAPSPVSSSNCDEYLKIASDQSTTILLELDMNGRVRYLSKIWEKIVGTKCRSIIERPIFDVILGTDQDKSVFQRALDMMIRDDNSYRVRFIVETNDITSDISSEEDERAVNSQDSSSPGSVETKHCGPLSTNGEVIELEAQGILLHDNFTNLPSHSMWIVKPLCEIDELDNLPLDFVQRLGFGASIFSQYLAEIEDEMILDEQHLPNPKNELCRVCESLVPAWWLETHSELCIFEHKIESAAQILHDELIEQKHLIEEITSSIESNNGRITHYKGLPLPQLVENFKAGQSSSTSPSSSSSESSNPFKTLTQPRKNSNSIFQSLRFPFKSLALLEELCDDAININVSELKCNPEDGSYQPPRDDAIYSFSPRSQQNIEQVRNWHTRFEVSDPAISLLTTDTLDLAKKKVETLIRLDNAMKYSFKIKNEVDNYVLQLIKEKLESNAMNLAHALESSSQVQRTPEKGSRVSTSLGATASRIASPLPKRAQSGIFADSYIGTDTIPAPPPANADEDTAIANASESTSRSFSRSITPRQRFEGSPILPDTTAAGRTSNSSPSVGTPKCIGTGGGSLPKLSATGGLTPRKGSPLSSIGFNTPLSSVQKNSTSKQPLSALEKSPMTSPFAISSDYLTPELHSNASIPRQPLSPLLLATNQAKAPAPSIKDYDIIKPISKGAYGSVYLAKRRLTGEYFAIKVLKKSDMIAKNQVTNVKSERAIMMVQSNKSYVAKLYATFQNKGNLFLVMEYLSGGDLAILLKMMGHLPDQWAKQYISEVIYGVDDMHSNGIIHHDLKPDNLLIDAEGHVKLTDFGLSRMGLVRRHKGTSSKSKFLSSRHNSVTSDDMNSANSLKWNSKTDSPTLNLSLEPPLKKTERSSSSSSFQSSLEIPALHRSGSQVSFSMMDVSRSGTPPPASFHKRNSSSISEFLDGSSTPDYALFNPDDSKSGKKFFGTPDYLAPETIEGTGETNASDWWSVGCILFEFLLGYPPFHANTPEGVFGNILSGKIDWPTFPDEETEREYLPEDAKDLISKLLVVDPDERLGANGAEEIRNHAYFKGVDWVHLYEEKASFVPAVEHPESTDYFDLRGAVLEDFSDSDEEQPHVSGILNPGGEEITRRLTNNHSSESSTPVQRLTIASVLESASQESNSNNGSPTTRHIPLAIPPHLRERRVSKLNEFQTEFGSFNFRNLPALDKANKDAINRLKSEHLAEQVHHLQRSSTGSLSSSSSDVSNKLRSGRSFNGGGSPSSLAGRGLKGSHSPGSKHQSPCRKNSLDSGTLSRRNTGENSPLTPSSALEEGDSPNILSKFRSPLSPQAITTRIGKHSRTSSMRSSGGELSVDEEERMNALSKVNSIKSRRKSGRKSSSGLSEMSYALDILVCEPIPIHRYKLVKDLESLGCSIISVGAGDEMVRRATSGVKFDMIFTALKLPKLGAIDIVKLLRHTNSLNSNTPIVAVTAFYQEAQNAGVFDEVLERPVAIDHLREVLLRYTIKKSQENDEPLSSDTDTESAFAKIS</sequence>
<dbReference type="SUPFAM" id="SSF55785">
    <property type="entry name" value="PYP-like sensor domain (PAS domain)"/>
    <property type="match status" value="1"/>
</dbReference>
<dbReference type="PROSITE" id="PS00108">
    <property type="entry name" value="PROTEIN_KINASE_ST"/>
    <property type="match status" value="1"/>
</dbReference>
<dbReference type="FunFam" id="1.10.510.10:FF:000340">
    <property type="entry name" value="Serine threonine protein kinase"/>
    <property type="match status" value="1"/>
</dbReference>
<dbReference type="OrthoDB" id="162894at2759"/>
<dbReference type="InterPro" id="IPR035965">
    <property type="entry name" value="PAS-like_dom_sf"/>
</dbReference>
<feature type="compositionally biased region" description="Low complexity" evidence="11">
    <location>
        <begin position="1242"/>
        <end position="1255"/>
    </location>
</feature>
<dbReference type="GO" id="GO:0005737">
    <property type="term" value="C:cytoplasm"/>
    <property type="evidence" value="ECO:0007669"/>
    <property type="project" value="TreeGrafter"/>
</dbReference>
<dbReference type="GO" id="GO:0006950">
    <property type="term" value="P:response to stress"/>
    <property type="evidence" value="ECO:0007669"/>
    <property type="project" value="UniProtKB-ARBA"/>
</dbReference>
<feature type="compositionally biased region" description="Polar residues" evidence="11">
    <location>
        <begin position="1165"/>
        <end position="1179"/>
    </location>
</feature>
<dbReference type="PROSITE" id="PS50011">
    <property type="entry name" value="PROTEIN_KINASE_DOM"/>
    <property type="match status" value="1"/>
</dbReference>
<feature type="compositionally biased region" description="Low complexity" evidence="11">
    <location>
        <begin position="547"/>
        <end position="557"/>
    </location>
</feature>
<dbReference type="CDD" id="cd05611">
    <property type="entry name" value="STKc_Rim15_like"/>
    <property type="match status" value="1"/>
</dbReference>
<dbReference type="GO" id="GO:0005634">
    <property type="term" value="C:nucleus"/>
    <property type="evidence" value="ECO:0007669"/>
    <property type="project" value="TreeGrafter"/>
</dbReference>
<dbReference type="PROSITE" id="PS50110">
    <property type="entry name" value="RESPONSE_REGULATORY"/>
    <property type="match status" value="1"/>
</dbReference>
<proteinExistence type="predicted"/>
<evidence type="ECO:0000256" key="5">
    <source>
        <dbReference type="ARBA" id="ARBA00022741"/>
    </source>
</evidence>
<evidence type="ECO:0000259" key="13">
    <source>
        <dbReference type="PROSITE" id="PS50110"/>
    </source>
</evidence>
<feature type="region of interest" description="Disordered" evidence="11">
    <location>
        <begin position="545"/>
        <end position="644"/>
    </location>
</feature>
<name>A0A1G4M7L2_LACFM</name>
<reference evidence="15" key="1">
    <citation type="submission" date="2016-03" db="EMBL/GenBank/DDBJ databases">
        <authorList>
            <person name="Devillers H."/>
        </authorList>
    </citation>
    <scope>NUCLEOTIDE SEQUENCE [LARGE SCALE GENOMIC DNA]</scope>
</reference>
<dbReference type="GO" id="GO:0004674">
    <property type="term" value="F:protein serine/threonine kinase activity"/>
    <property type="evidence" value="ECO:0007669"/>
    <property type="project" value="UniProtKB-KW"/>
</dbReference>
<feature type="region of interest" description="Disordered" evidence="11">
    <location>
        <begin position="1236"/>
        <end position="1366"/>
    </location>
</feature>
<organism evidence="14 15">
    <name type="scientific">Lachancea fermentati</name>
    <name type="common">Zygosaccharomyces fermentati</name>
    <dbReference type="NCBI Taxonomy" id="4955"/>
    <lineage>
        <taxon>Eukaryota</taxon>
        <taxon>Fungi</taxon>
        <taxon>Dikarya</taxon>
        <taxon>Ascomycota</taxon>
        <taxon>Saccharomycotina</taxon>
        <taxon>Saccharomycetes</taxon>
        <taxon>Saccharomycetales</taxon>
        <taxon>Saccharomycetaceae</taxon>
        <taxon>Lachancea</taxon>
    </lineage>
</organism>
<dbReference type="GO" id="GO:0005524">
    <property type="term" value="F:ATP binding"/>
    <property type="evidence" value="ECO:0007669"/>
    <property type="project" value="UniProtKB-KW"/>
</dbReference>
<evidence type="ECO:0000256" key="10">
    <source>
        <dbReference type="PROSITE-ProRule" id="PRU00169"/>
    </source>
</evidence>
<feature type="domain" description="Response regulatory" evidence="13">
    <location>
        <begin position="1399"/>
        <end position="1513"/>
    </location>
</feature>
<feature type="compositionally biased region" description="Polar residues" evidence="11">
    <location>
        <begin position="576"/>
        <end position="586"/>
    </location>
</feature>
<feature type="region of interest" description="Disordered" evidence="11">
    <location>
        <begin position="129"/>
        <end position="154"/>
    </location>
</feature>
<evidence type="ECO:0000256" key="8">
    <source>
        <dbReference type="ARBA" id="ARBA00047899"/>
    </source>
</evidence>
<feature type="region of interest" description="Disordered" evidence="11">
    <location>
        <begin position="1"/>
        <end position="36"/>
    </location>
</feature>
<evidence type="ECO:0000256" key="7">
    <source>
        <dbReference type="ARBA" id="ARBA00022840"/>
    </source>
</evidence>
<dbReference type="CDD" id="cd17546">
    <property type="entry name" value="REC_hyHK_CKI1_RcsC-like"/>
    <property type="match status" value="1"/>
</dbReference>
<feature type="compositionally biased region" description="Low complexity" evidence="11">
    <location>
        <begin position="318"/>
        <end position="331"/>
    </location>
</feature>
<feature type="region of interest" description="Disordered" evidence="11">
    <location>
        <begin position="851"/>
        <end position="909"/>
    </location>
</feature>
<dbReference type="EC" id="2.7.11.1" evidence="1"/>
<keyword evidence="3" id="KW-0597">Phosphoprotein</keyword>
<dbReference type="SMART" id="SM00448">
    <property type="entry name" value="REC"/>
    <property type="match status" value="1"/>
</dbReference>
<dbReference type="InterPro" id="IPR011006">
    <property type="entry name" value="CheY-like_superfamily"/>
</dbReference>
<dbReference type="Gene3D" id="1.10.510.10">
    <property type="entry name" value="Transferase(Phosphotransferase) domain 1"/>
    <property type="match status" value="2"/>
</dbReference>
<dbReference type="PANTHER" id="PTHR24356:SF1">
    <property type="entry name" value="SERINE_THREONINE-PROTEIN KINASE GREATWALL"/>
    <property type="match status" value="1"/>
</dbReference>
<feature type="compositionally biased region" description="Low complexity" evidence="11">
    <location>
        <begin position="899"/>
        <end position="908"/>
    </location>
</feature>
<feature type="region of interest" description="Disordered" evidence="11">
    <location>
        <begin position="1165"/>
        <end position="1188"/>
    </location>
</feature>
<keyword evidence="7" id="KW-0067">ATP-binding</keyword>
<dbReference type="GO" id="GO:1901992">
    <property type="term" value="P:positive regulation of mitotic cell cycle phase transition"/>
    <property type="evidence" value="ECO:0007669"/>
    <property type="project" value="UniProtKB-ARBA"/>
</dbReference>
<comment type="catalytic activity">
    <reaction evidence="9">
        <text>L-seryl-[protein] + ATP = O-phospho-L-seryl-[protein] + ADP + H(+)</text>
        <dbReference type="Rhea" id="RHEA:17989"/>
        <dbReference type="Rhea" id="RHEA-COMP:9863"/>
        <dbReference type="Rhea" id="RHEA-COMP:11604"/>
        <dbReference type="ChEBI" id="CHEBI:15378"/>
        <dbReference type="ChEBI" id="CHEBI:29999"/>
        <dbReference type="ChEBI" id="CHEBI:30616"/>
        <dbReference type="ChEBI" id="CHEBI:83421"/>
        <dbReference type="ChEBI" id="CHEBI:456216"/>
        <dbReference type="EC" id="2.7.11.1"/>
    </reaction>
</comment>
<dbReference type="OMA" id="HNRRFVG"/>
<feature type="domain" description="Protein kinase" evidence="12">
    <location>
        <begin position="692"/>
        <end position="1079"/>
    </location>
</feature>
<dbReference type="InterPro" id="IPR001789">
    <property type="entry name" value="Sig_transdc_resp-reg_receiver"/>
</dbReference>
<dbReference type="GO" id="GO:0000160">
    <property type="term" value="P:phosphorelay signal transduction system"/>
    <property type="evidence" value="ECO:0007669"/>
    <property type="project" value="InterPro"/>
</dbReference>
<protein>
    <recommendedName>
        <fullName evidence="1">non-specific serine/threonine protein kinase</fullName>
        <ecNumber evidence="1">2.7.11.1</ecNumber>
    </recommendedName>
</protein>
<dbReference type="Gene3D" id="3.30.200.20">
    <property type="entry name" value="Phosphorylase Kinase, domain 1"/>
    <property type="match status" value="1"/>
</dbReference>
<feature type="compositionally biased region" description="Polar residues" evidence="11">
    <location>
        <begin position="1283"/>
        <end position="1317"/>
    </location>
</feature>
<evidence type="ECO:0000256" key="6">
    <source>
        <dbReference type="ARBA" id="ARBA00022777"/>
    </source>
</evidence>
<dbReference type="InterPro" id="IPR000719">
    <property type="entry name" value="Prot_kinase_dom"/>
</dbReference>
<dbReference type="SMART" id="SM00220">
    <property type="entry name" value="S_TKc"/>
    <property type="match status" value="1"/>
</dbReference>
<keyword evidence="2" id="KW-0723">Serine/threonine-protein kinase</keyword>
<feature type="compositionally biased region" description="Basic and acidic residues" evidence="11">
    <location>
        <begin position="12"/>
        <end position="21"/>
    </location>
</feature>
<evidence type="ECO:0000259" key="12">
    <source>
        <dbReference type="PROSITE" id="PS50011"/>
    </source>
</evidence>
<feature type="compositionally biased region" description="Polar residues" evidence="11">
    <location>
        <begin position="138"/>
        <end position="148"/>
    </location>
</feature>
<dbReference type="Pfam" id="PF00069">
    <property type="entry name" value="Pkinase"/>
    <property type="match status" value="2"/>
</dbReference>
<dbReference type="InterPro" id="IPR050236">
    <property type="entry name" value="Ser_Thr_kinase_AGC"/>
</dbReference>
<dbReference type="EMBL" id="LT598489">
    <property type="protein sequence ID" value="SCV99729.1"/>
    <property type="molecule type" value="Genomic_DNA"/>
</dbReference>
<evidence type="ECO:0000256" key="4">
    <source>
        <dbReference type="ARBA" id="ARBA00022679"/>
    </source>
</evidence>
<feature type="region of interest" description="Disordered" evidence="11">
    <location>
        <begin position="315"/>
        <end position="341"/>
    </location>
</feature>
<dbReference type="SUPFAM" id="SSF56112">
    <property type="entry name" value="Protein kinase-like (PK-like)"/>
    <property type="match status" value="1"/>
</dbReference>
<dbReference type="SUPFAM" id="SSF52172">
    <property type="entry name" value="CheY-like"/>
    <property type="match status" value="1"/>
</dbReference>
<evidence type="ECO:0000256" key="3">
    <source>
        <dbReference type="ARBA" id="ARBA00022553"/>
    </source>
</evidence>
<feature type="compositionally biased region" description="Polar residues" evidence="11">
    <location>
        <begin position="851"/>
        <end position="887"/>
    </location>
</feature>
<dbReference type="Gene3D" id="3.40.50.2300">
    <property type="match status" value="1"/>
</dbReference>
<keyword evidence="6" id="KW-0418">Kinase</keyword>
<feature type="compositionally biased region" description="Polar residues" evidence="11">
    <location>
        <begin position="1"/>
        <end position="10"/>
    </location>
</feature>
<accession>A0A1G4M7L2</accession>
<feature type="compositionally biased region" description="Polar residues" evidence="11">
    <location>
        <begin position="332"/>
        <end position="341"/>
    </location>
</feature>
<comment type="caution">
    <text evidence="10">Lacks conserved residue(s) required for the propagation of feature annotation.</text>
</comment>
<comment type="catalytic activity">
    <reaction evidence="8">
        <text>L-threonyl-[protein] + ATP = O-phospho-L-threonyl-[protein] + ADP + H(+)</text>
        <dbReference type="Rhea" id="RHEA:46608"/>
        <dbReference type="Rhea" id="RHEA-COMP:11060"/>
        <dbReference type="Rhea" id="RHEA-COMP:11605"/>
        <dbReference type="ChEBI" id="CHEBI:15378"/>
        <dbReference type="ChEBI" id="CHEBI:30013"/>
        <dbReference type="ChEBI" id="CHEBI:30616"/>
        <dbReference type="ChEBI" id="CHEBI:61977"/>
        <dbReference type="ChEBI" id="CHEBI:456216"/>
        <dbReference type="EC" id="2.7.11.1"/>
    </reaction>
</comment>
<dbReference type="SMART" id="SM00133">
    <property type="entry name" value="S_TK_X"/>
    <property type="match status" value="1"/>
</dbReference>
<feature type="compositionally biased region" description="Polar residues" evidence="11">
    <location>
        <begin position="615"/>
        <end position="637"/>
    </location>
</feature>
<dbReference type="PANTHER" id="PTHR24356">
    <property type="entry name" value="SERINE/THREONINE-PROTEIN KINASE"/>
    <property type="match status" value="1"/>
</dbReference>
<evidence type="ECO:0000313" key="15">
    <source>
        <dbReference type="Proteomes" id="UP000190831"/>
    </source>
</evidence>
<dbReference type="InterPro" id="IPR011009">
    <property type="entry name" value="Kinase-like_dom_sf"/>
</dbReference>
<dbReference type="InterPro" id="IPR008271">
    <property type="entry name" value="Ser/Thr_kinase_AS"/>
</dbReference>
<dbReference type="FunFam" id="3.30.200.20:FF:001008">
    <property type="entry name" value="Serine/threonine-protein kinase cek1"/>
    <property type="match status" value="1"/>
</dbReference>